<name>A0A644YUB5_9ZZZZ</name>
<dbReference type="PANTHER" id="PTHR47044">
    <property type="entry name" value="OS02G0276400 PROTEIN"/>
    <property type="match status" value="1"/>
</dbReference>
<dbReference type="InterPro" id="IPR000868">
    <property type="entry name" value="Isochorismatase-like_dom"/>
</dbReference>
<reference evidence="2" key="1">
    <citation type="submission" date="2019-08" db="EMBL/GenBank/DDBJ databases">
        <authorList>
            <person name="Kucharzyk K."/>
            <person name="Murdoch R.W."/>
            <person name="Higgins S."/>
            <person name="Loffler F."/>
        </authorList>
    </citation>
    <scope>NUCLEOTIDE SEQUENCE</scope>
</reference>
<comment type="caution">
    <text evidence="2">The sequence shown here is derived from an EMBL/GenBank/DDBJ whole genome shotgun (WGS) entry which is preliminary data.</text>
</comment>
<organism evidence="2">
    <name type="scientific">bioreactor metagenome</name>
    <dbReference type="NCBI Taxonomy" id="1076179"/>
    <lineage>
        <taxon>unclassified sequences</taxon>
        <taxon>metagenomes</taxon>
        <taxon>ecological metagenomes</taxon>
    </lineage>
</organism>
<dbReference type="GO" id="GO:0050127">
    <property type="term" value="F:N-carbamoylsarcosine amidase activity"/>
    <property type="evidence" value="ECO:0007669"/>
    <property type="project" value="UniProtKB-EC"/>
</dbReference>
<dbReference type="EMBL" id="VSSQ01006291">
    <property type="protein sequence ID" value="MPM32180.1"/>
    <property type="molecule type" value="Genomic_DNA"/>
</dbReference>
<proteinExistence type="predicted"/>
<dbReference type="CDD" id="cd00431">
    <property type="entry name" value="cysteine_hydrolases"/>
    <property type="match status" value="1"/>
</dbReference>
<keyword evidence="2" id="KW-0378">Hydrolase</keyword>
<evidence type="ECO:0000313" key="2">
    <source>
        <dbReference type="EMBL" id="MPM32180.1"/>
    </source>
</evidence>
<dbReference type="Gene3D" id="3.40.50.850">
    <property type="entry name" value="Isochorismatase-like"/>
    <property type="match status" value="1"/>
</dbReference>
<dbReference type="EC" id="3.5.1.59" evidence="2"/>
<gene>
    <name evidence="2" type="ORF">SDC9_78739</name>
</gene>
<feature type="domain" description="Isochorismatase-like" evidence="1">
    <location>
        <begin position="47"/>
        <end position="229"/>
    </location>
</feature>
<dbReference type="Pfam" id="PF00857">
    <property type="entry name" value="Isochorismatase"/>
    <property type="match status" value="1"/>
</dbReference>
<sequence length="272" mass="30602">MRLQKIQISRRGQWLNDLARNFGFCYTAFRIIAGKECSDMRKNTTRSALLVIDMENAFISKNSSLCNPMAESTIPACIRAVNSARDMSIPVFFVKRIYRSDGSDVEYTRHRRWEDGGRPLGPSSIGECSAQAPEGLRPMRGDYTIIKPRFSAFFHTELDLILRRLQVKTVILCGTATPNCIRTTAYDAISLDYEVLILEDCCSSITQEIQNANLADMERIGVQLMTSAQFEGYREASVGNTAQAILEEIEASDIAPEPFSDSQSDVRSIDRW</sequence>
<dbReference type="InterPro" id="IPR036380">
    <property type="entry name" value="Isochorismatase-like_sf"/>
</dbReference>
<dbReference type="SUPFAM" id="SSF52499">
    <property type="entry name" value="Isochorismatase-like hydrolases"/>
    <property type="match status" value="1"/>
</dbReference>
<dbReference type="AlphaFoldDB" id="A0A644YUB5"/>
<evidence type="ECO:0000259" key="1">
    <source>
        <dbReference type="Pfam" id="PF00857"/>
    </source>
</evidence>
<protein>
    <submittedName>
        <fullName evidence="2">N-carbamoylsarcosine amidase</fullName>
        <ecNumber evidence="2">3.5.1.59</ecNumber>
    </submittedName>
</protein>
<accession>A0A644YUB5</accession>